<name>A0ABU9E6I6_9BACT</name>
<comment type="caution">
    <text evidence="2">The sequence shown here is derived from an EMBL/GenBank/DDBJ whole genome shotgun (WGS) entry which is preliminary data.</text>
</comment>
<keyword evidence="1" id="KW-0472">Membrane</keyword>
<gene>
    <name evidence="2" type="ORF">WI372_05050</name>
</gene>
<evidence type="ECO:0000256" key="1">
    <source>
        <dbReference type="SAM" id="Phobius"/>
    </source>
</evidence>
<accession>A0ABU9E6I6</accession>
<dbReference type="EMBL" id="JBBHLI010000002">
    <property type="protein sequence ID" value="MEK9500336.1"/>
    <property type="molecule type" value="Genomic_DNA"/>
</dbReference>
<feature type="transmembrane region" description="Helical" evidence="1">
    <location>
        <begin position="24"/>
        <end position="41"/>
    </location>
</feature>
<keyword evidence="1" id="KW-1133">Transmembrane helix</keyword>
<reference evidence="2 3" key="1">
    <citation type="submission" date="2024-02" db="EMBL/GenBank/DDBJ databases">
        <title>A novel Gemmatimonadota bacterium.</title>
        <authorList>
            <person name="Du Z.-J."/>
            <person name="Ye Y.-Q."/>
        </authorList>
    </citation>
    <scope>NUCLEOTIDE SEQUENCE [LARGE SCALE GENOMIC DNA]</scope>
    <source>
        <strain evidence="2 3">DH-20</strain>
    </source>
</reference>
<dbReference type="RefSeq" id="WP_405275103.1">
    <property type="nucleotide sequence ID" value="NZ_CP144380.1"/>
</dbReference>
<proteinExistence type="predicted"/>
<sequence length="47" mass="5093">MNLLSLSMDPAVQSVKYAAMPTDPAALFVYVLLLVSGYFIWKGSRAG</sequence>
<evidence type="ECO:0000313" key="2">
    <source>
        <dbReference type="EMBL" id="MEK9500336.1"/>
    </source>
</evidence>
<keyword evidence="1" id="KW-0812">Transmembrane</keyword>
<evidence type="ECO:0000313" key="3">
    <source>
        <dbReference type="Proteomes" id="UP001484239"/>
    </source>
</evidence>
<protein>
    <submittedName>
        <fullName evidence="2">Uncharacterized protein</fullName>
    </submittedName>
</protein>
<organism evidence="2 3">
    <name type="scientific">Gaopeijia maritima</name>
    <dbReference type="NCBI Taxonomy" id="3119007"/>
    <lineage>
        <taxon>Bacteria</taxon>
        <taxon>Pseudomonadati</taxon>
        <taxon>Gemmatimonadota</taxon>
        <taxon>Longimicrobiia</taxon>
        <taxon>Gaopeijiales</taxon>
        <taxon>Gaopeijiaceae</taxon>
        <taxon>Gaopeijia</taxon>
    </lineage>
</organism>
<dbReference type="Proteomes" id="UP001484239">
    <property type="component" value="Unassembled WGS sequence"/>
</dbReference>
<keyword evidence="3" id="KW-1185">Reference proteome</keyword>